<dbReference type="KEGG" id="dge:Dgeo_1400"/>
<gene>
    <name evidence="1" type="ordered locus">Dgeo_1400</name>
</gene>
<evidence type="ECO:0000313" key="2">
    <source>
        <dbReference type="Proteomes" id="UP000002431"/>
    </source>
</evidence>
<dbReference type="EMBL" id="CP000359">
    <property type="protein sequence ID" value="ABF45695.1"/>
    <property type="molecule type" value="Genomic_DNA"/>
</dbReference>
<dbReference type="HOGENOM" id="CLU_053994_0_0_0"/>
<evidence type="ECO:0008006" key="3">
    <source>
        <dbReference type="Google" id="ProtNLM"/>
    </source>
</evidence>
<protein>
    <recommendedName>
        <fullName evidence="3">DUF885 domain-containing protein</fullName>
    </recommendedName>
</protein>
<dbReference type="Proteomes" id="UP000002431">
    <property type="component" value="Chromosome"/>
</dbReference>
<organism evidence="1 2">
    <name type="scientific">Deinococcus geothermalis (strain DSM 11300 / CIP 105573 / AG-3a)</name>
    <dbReference type="NCBI Taxonomy" id="319795"/>
    <lineage>
        <taxon>Bacteria</taxon>
        <taxon>Thermotogati</taxon>
        <taxon>Deinococcota</taxon>
        <taxon>Deinococci</taxon>
        <taxon>Deinococcales</taxon>
        <taxon>Deinococcaceae</taxon>
        <taxon>Deinococcus</taxon>
    </lineage>
</organism>
<reference evidence="1" key="1">
    <citation type="submission" date="2006-04" db="EMBL/GenBank/DDBJ databases">
        <title>Complete sequence of chromosome of Deinococcus geothermalis DSM 11300.</title>
        <authorList>
            <consortium name="US DOE Joint Genome Institute"/>
            <person name="Copeland A."/>
            <person name="Lucas S."/>
            <person name="Lapidus A."/>
            <person name="Barry K."/>
            <person name="Detter J.C."/>
            <person name="Glavina del Rio T."/>
            <person name="Hammon N."/>
            <person name="Israni S."/>
            <person name="Dalin E."/>
            <person name="Tice H."/>
            <person name="Pitluck S."/>
            <person name="Brettin T."/>
            <person name="Bruce D."/>
            <person name="Han C."/>
            <person name="Tapia R."/>
            <person name="Saunders E."/>
            <person name="Gilna P."/>
            <person name="Schmutz J."/>
            <person name="Larimer F."/>
            <person name="Land M."/>
            <person name="Hauser L."/>
            <person name="Kyrpides N."/>
            <person name="Kim E."/>
            <person name="Daly M.J."/>
            <person name="Fredrickson J.K."/>
            <person name="Makarova K.S."/>
            <person name="Gaidamakova E.K."/>
            <person name="Zhai M."/>
            <person name="Richardson P."/>
        </authorList>
    </citation>
    <scope>NUCLEOTIDE SEQUENCE</scope>
    <source>
        <strain evidence="1">DSM 11300</strain>
    </source>
</reference>
<dbReference type="AlphaFoldDB" id="Q1IYI9"/>
<dbReference type="STRING" id="319795.Dgeo_1400"/>
<accession>Q1IYI9</accession>
<proteinExistence type="predicted"/>
<evidence type="ECO:0000313" key="1">
    <source>
        <dbReference type="EMBL" id="ABF45695.1"/>
    </source>
</evidence>
<keyword evidence="2" id="KW-1185">Reference proteome</keyword>
<name>Q1IYI9_DEIGD</name>
<sequence>MSHGRILLGMDIAERYIRLAHAIDAHSPGFIDGYGGPPDWADRTRRDPAALRAEAEALLDEVVGLEDGTRRAFLGVQVRAMHTMTRLLSGEALPYAEEVRGLYDIDPVRSDTAELEAALRALDDALPGSGSLHEREEALRARVALPREDILRVAGPVLAVLRERTRERFGLPEGENFSIGLVRDQPWSGYNWPLGNLQSRIDINTDLPVLLPSLPDLLAHEGYPGHHTEHATKEARLVRGRGWLEHSLQLINAPECVVSEGIAVNALAALMDREELAAWLTGELAGVAGLDPDDVAAYLAASRARAGLKGVSGTAALMLHEGGAPETEVLEFLQRYSVASEARARQSLRFLSQPNFRAYTFTYSVGGALVERWMQQDRGNFARLLQEPVTPGQLRDAAVPA</sequence>
<dbReference type="eggNOG" id="COG4805">
    <property type="taxonomic scope" value="Bacteria"/>
</dbReference>